<name>A0A369B5B3_9FIRM</name>
<evidence type="ECO:0000256" key="1">
    <source>
        <dbReference type="SAM" id="MobiDB-lite"/>
    </source>
</evidence>
<evidence type="ECO:0000313" key="3">
    <source>
        <dbReference type="Proteomes" id="UP000253034"/>
    </source>
</evidence>
<dbReference type="Proteomes" id="UP000253034">
    <property type="component" value="Unassembled WGS sequence"/>
</dbReference>
<sequence>MNYKYKKNGIDGLKDKEHKIGSPSNLGDKNHEALRGFMGRSPKELKYLQTCWTIRLMLYRLQNEYNLEPIYTTVKRQLKILGYL</sequence>
<reference evidence="2 3" key="1">
    <citation type="submission" date="2018-07" db="EMBL/GenBank/DDBJ databases">
        <title>Genomic Encyclopedia of Type Strains, Phase IV (KMG-IV): sequencing the most valuable type-strain genomes for metagenomic binning, comparative biology and taxonomic classification.</title>
        <authorList>
            <person name="Goeker M."/>
        </authorList>
    </citation>
    <scope>NUCLEOTIDE SEQUENCE [LARGE SCALE GENOMIC DNA]</scope>
    <source>
        <strain evidence="2 3">DSM 27016</strain>
    </source>
</reference>
<dbReference type="RefSeq" id="WP_114297680.1">
    <property type="nucleotide sequence ID" value="NZ_QPJT01000010.1"/>
</dbReference>
<protein>
    <recommendedName>
        <fullName evidence="4">Winged helix-turn-helix protein</fullName>
    </recommendedName>
</protein>
<dbReference type="EMBL" id="QPJT01000010">
    <property type="protein sequence ID" value="RCX16515.1"/>
    <property type="molecule type" value="Genomic_DNA"/>
</dbReference>
<organism evidence="2 3">
    <name type="scientific">Anaerobacterium chartisolvens</name>
    <dbReference type="NCBI Taxonomy" id="1297424"/>
    <lineage>
        <taxon>Bacteria</taxon>
        <taxon>Bacillati</taxon>
        <taxon>Bacillota</taxon>
        <taxon>Clostridia</taxon>
        <taxon>Eubacteriales</taxon>
        <taxon>Oscillospiraceae</taxon>
        <taxon>Anaerobacterium</taxon>
    </lineage>
</organism>
<gene>
    <name evidence="2" type="ORF">DFR58_1108</name>
</gene>
<dbReference type="AlphaFoldDB" id="A0A369B5B3"/>
<accession>A0A369B5B3</accession>
<keyword evidence="3" id="KW-1185">Reference proteome</keyword>
<feature type="region of interest" description="Disordered" evidence="1">
    <location>
        <begin position="14"/>
        <end position="33"/>
    </location>
</feature>
<proteinExistence type="predicted"/>
<evidence type="ECO:0000313" key="2">
    <source>
        <dbReference type="EMBL" id="RCX16515.1"/>
    </source>
</evidence>
<comment type="caution">
    <text evidence="2">The sequence shown here is derived from an EMBL/GenBank/DDBJ whole genome shotgun (WGS) entry which is preliminary data.</text>
</comment>
<evidence type="ECO:0008006" key="4">
    <source>
        <dbReference type="Google" id="ProtNLM"/>
    </source>
</evidence>